<dbReference type="InterPro" id="IPR022742">
    <property type="entry name" value="Hydrolase_4"/>
</dbReference>
<gene>
    <name evidence="2" type="ORF">EF807_05840</name>
</gene>
<feature type="domain" description="Serine aminopeptidase S33" evidence="1">
    <location>
        <begin position="57"/>
        <end position="304"/>
    </location>
</feature>
<dbReference type="InterPro" id="IPR029058">
    <property type="entry name" value="AB_hydrolase_fold"/>
</dbReference>
<accession>A0A520KVZ0</accession>
<dbReference type="InterPro" id="IPR051044">
    <property type="entry name" value="MAG_DAG_Lipase"/>
</dbReference>
<evidence type="ECO:0000313" key="2">
    <source>
        <dbReference type="EMBL" id="RZN68493.1"/>
    </source>
</evidence>
<dbReference type="PRINTS" id="PR00111">
    <property type="entry name" value="ABHYDROLASE"/>
</dbReference>
<sequence length="324" mass="36782">METLLILMNKILRLAALIVGGCLSFAPIHVNAMTTEHGYFSGVGDVEIFYQCWKVEHPRAVMIIVHGFGEHSDRYMEMAQHFAEMGISSYAVDHRGHGRSEGPRWNPESFDYYIDDLKTYVEMVKRWEPGKDIFMLGHSLGGEIALKYAILYPEALKGLITSAPAVGGFLNISMIGSMAIPDSMLRILSPFLSTMAKVMPDRGMSGTQIDPKYLNHDLENYMAYADDPMVCHEPMKLRFQSEAGKNILFLHDNANNLVVPCLIMNGSKDMLVPPNSVKEFYDKVQVEDKTFITYDGFYHEIFNEVWKDEVYQNTDAWLLPRLSS</sequence>
<dbReference type="GO" id="GO:0016787">
    <property type="term" value="F:hydrolase activity"/>
    <property type="evidence" value="ECO:0007669"/>
    <property type="project" value="UniProtKB-KW"/>
</dbReference>
<evidence type="ECO:0000313" key="3">
    <source>
        <dbReference type="Proteomes" id="UP000320766"/>
    </source>
</evidence>
<dbReference type="SUPFAM" id="SSF53474">
    <property type="entry name" value="alpha/beta-Hydrolases"/>
    <property type="match status" value="1"/>
</dbReference>
<dbReference type="Pfam" id="PF12146">
    <property type="entry name" value="Hydrolase_4"/>
    <property type="match status" value="1"/>
</dbReference>
<evidence type="ECO:0000259" key="1">
    <source>
        <dbReference type="Pfam" id="PF12146"/>
    </source>
</evidence>
<comment type="caution">
    <text evidence="2">The sequence shown here is derived from an EMBL/GenBank/DDBJ whole genome shotgun (WGS) entry which is preliminary data.</text>
</comment>
<dbReference type="AlphaFoldDB" id="A0A520KVZ0"/>
<name>A0A520KVZ0_9EURY</name>
<organism evidence="2 3">
    <name type="scientific">Candidatus Methanolliviera hydrocarbonicum</name>
    <dbReference type="NCBI Taxonomy" id="2491085"/>
    <lineage>
        <taxon>Archaea</taxon>
        <taxon>Methanobacteriati</taxon>
        <taxon>Methanobacteriota</taxon>
        <taxon>Candidatus Methanoliparia</taxon>
        <taxon>Candidatus Methanoliparales</taxon>
        <taxon>Candidatus Methanollivieraceae</taxon>
        <taxon>Candidatus Methanolliviera</taxon>
    </lineage>
</organism>
<dbReference type="Proteomes" id="UP000320766">
    <property type="component" value="Unassembled WGS sequence"/>
</dbReference>
<proteinExistence type="predicted"/>
<dbReference type="EMBL" id="RXIL01000105">
    <property type="protein sequence ID" value="RZN68493.1"/>
    <property type="molecule type" value="Genomic_DNA"/>
</dbReference>
<dbReference type="InterPro" id="IPR000073">
    <property type="entry name" value="AB_hydrolase_1"/>
</dbReference>
<dbReference type="PANTHER" id="PTHR11614">
    <property type="entry name" value="PHOSPHOLIPASE-RELATED"/>
    <property type="match status" value="1"/>
</dbReference>
<keyword evidence="2" id="KW-0378">Hydrolase</keyword>
<protein>
    <submittedName>
        <fullName evidence="2">Alpha/beta hydrolase</fullName>
    </submittedName>
</protein>
<dbReference type="Gene3D" id="3.40.50.1820">
    <property type="entry name" value="alpha/beta hydrolase"/>
    <property type="match status" value="1"/>
</dbReference>
<reference evidence="2 3" key="1">
    <citation type="journal article" date="2019" name="Nat. Microbiol.">
        <title>Wide diversity of methane and short-chain alkane metabolisms in uncultured archaea.</title>
        <authorList>
            <person name="Borrel G."/>
            <person name="Adam P.S."/>
            <person name="McKay L.J."/>
            <person name="Chen L.X."/>
            <person name="Sierra-Garcia I.N."/>
            <person name="Sieber C.M."/>
            <person name="Letourneur Q."/>
            <person name="Ghozlane A."/>
            <person name="Andersen G.L."/>
            <person name="Li W.J."/>
            <person name="Hallam S.J."/>
            <person name="Muyzer G."/>
            <person name="de Oliveira V.M."/>
            <person name="Inskeep W.P."/>
            <person name="Banfield J.F."/>
            <person name="Gribaldo S."/>
        </authorList>
    </citation>
    <scope>NUCLEOTIDE SEQUENCE [LARGE SCALE GENOMIC DNA]</scope>
    <source>
        <strain evidence="2">NM1b</strain>
    </source>
</reference>